<comment type="caution">
    <text evidence="2">The sequence shown here is derived from an EMBL/GenBank/DDBJ whole genome shotgun (WGS) entry which is preliminary data.</text>
</comment>
<sequence>METPVRTLFRIFSLGTRTVQILRKSVRPQPPLPPSILARVDAWIARYPSSPPPSPAYSRPSHKRPRSSSPSSTRPPLTRCRVSPDPTSPPGASVLVLPAIPVKMLPPRKRFTASERIKTLEREVVTLTASLAAAEIQIDAL</sequence>
<gene>
    <name evidence="2" type="ORF">Tco_0683175</name>
</gene>
<feature type="compositionally biased region" description="Low complexity" evidence="1">
    <location>
        <begin position="67"/>
        <end position="79"/>
    </location>
</feature>
<dbReference type="Proteomes" id="UP001151760">
    <property type="component" value="Unassembled WGS sequence"/>
</dbReference>
<accession>A0ABQ4XT93</accession>
<feature type="region of interest" description="Disordered" evidence="1">
    <location>
        <begin position="50"/>
        <end position="93"/>
    </location>
</feature>
<reference evidence="2" key="2">
    <citation type="submission" date="2022-01" db="EMBL/GenBank/DDBJ databases">
        <authorList>
            <person name="Yamashiro T."/>
            <person name="Shiraishi A."/>
            <person name="Satake H."/>
            <person name="Nakayama K."/>
        </authorList>
    </citation>
    <scope>NUCLEOTIDE SEQUENCE</scope>
</reference>
<dbReference type="EMBL" id="BQNB010009803">
    <property type="protein sequence ID" value="GJS68610.1"/>
    <property type="molecule type" value="Genomic_DNA"/>
</dbReference>
<evidence type="ECO:0000313" key="3">
    <source>
        <dbReference type="Proteomes" id="UP001151760"/>
    </source>
</evidence>
<reference evidence="2" key="1">
    <citation type="journal article" date="2022" name="Int. J. Mol. Sci.">
        <title>Draft Genome of Tanacetum Coccineum: Genomic Comparison of Closely Related Tanacetum-Family Plants.</title>
        <authorList>
            <person name="Yamashiro T."/>
            <person name="Shiraishi A."/>
            <person name="Nakayama K."/>
            <person name="Satake H."/>
        </authorList>
    </citation>
    <scope>NUCLEOTIDE SEQUENCE</scope>
</reference>
<keyword evidence="3" id="KW-1185">Reference proteome</keyword>
<protein>
    <submittedName>
        <fullName evidence="2">Uncharacterized protein</fullName>
    </submittedName>
</protein>
<proteinExistence type="predicted"/>
<organism evidence="2 3">
    <name type="scientific">Tanacetum coccineum</name>
    <dbReference type="NCBI Taxonomy" id="301880"/>
    <lineage>
        <taxon>Eukaryota</taxon>
        <taxon>Viridiplantae</taxon>
        <taxon>Streptophyta</taxon>
        <taxon>Embryophyta</taxon>
        <taxon>Tracheophyta</taxon>
        <taxon>Spermatophyta</taxon>
        <taxon>Magnoliopsida</taxon>
        <taxon>eudicotyledons</taxon>
        <taxon>Gunneridae</taxon>
        <taxon>Pentapetalae</taxon>
        <taxon>asterids</taxon>
        <taxon>campanulids</taxon>
        <taxon>Asterales</taxon>
        <taxon>Asteraceae</taxon>
        <taxon>Asteroideae</taxon>
        <taxon>Anthemideae</taxon>
        <taxon>Anthemidinae</taxon>
        <taxon>Tanacetum</taxon>
    </lineage>
</organism>
<name>A0ABQ4XT93_9ASTR</name>
<evidence type="ECO:0000313" key="2">
    <source>
        <dbReference type="EMBL" id="GJS68610.1"/>
    </source>
</evidence>
<evidence type="ECO:0000256" key="1">
    <source>
        <dbReference type="SAM" id="MobiDB-lite"/>
    </source>
</evidence>